<protein>
    <recommendedName>
        <fullName evidence="4">Kinesin light chain</fullName>
    </recommendedName>
</protein>
<evidence type="ECO:0000256" key="1">
    <source>
        <dbReference type="SAM" id="MobiDB-lite"/>
    </source>
</evidence>
<organism evidence="2 3">
    <name type="scientific">Stachybotrys elegans</name>
    <dbReference type="NCBI Taxonomy" id="80388"/>
    <lineage>
        <taxon>Eukaryota</taxon>
        <taxon>Fungi</taxon>
        <taxon>Dikarya</taxon>
        <taxon>Ascomycota</taxon>
        <taxon>Pezizomycotina</taxon>
        <taxon>Sordariomycetes</taxon>
        <taxon>Hypocreomycetidae</taxon>
        <taxon>Hypocreales</taxon>
        <taxon>Stachybotryaceae</taxon>
        <taxon>Stachybotrys</taxon>
    </lineage>
</organism>
<dbReference type="InterPro" id="IPR053137">
    <property type="entry name" value="NLR-like"/>
</dbReference>
<dbReference type="OrthoDB" id="5225894at2759"/>
<reference evidence="2" key="1">
    <citation type="journal article" date="2021" name="Nat. Commun.">
        <title>Genetic determinants of endophytism in the Arabidopsis root mycobiome.</title>
        <authorList>
            <person name="Mesny F."/>
            <person name="Miyauchi S."/>
            <person name="Thiergart T."/>
            <person name="Pickel B."/>
            <person name="Atanasova L."/>
            <person name="Karlsson M."/>
            <person name="Huettel B."/>
            <person name="Barry K.W."/>
            <person name="Haridas S."/>
            <person name="Chen C."/>
            <person name="Bauer D."/>
            <person name="Andreopoulos W."/>
            <person name="Pangilinan J."/>
            <person name="LaButti K."/>
            <person name="Riley R."/>
            <person name="Lipzen A."/>
            <person name="Clum A."/>
            <person name="Drula E."/>
            <person name="Henrissat B."/>
            <person name="Kohler A."/>
            <person name="Grigoriev I.V."/>
            <person name="Martin F.M."/>
            <person name="Hacquard S."/>
        </authorList>
    </citation>
    <scope>NUCLEOTIDE SEQUENCE</scope>
    <source>
        <strain evidence="2">MPI-CAGE-CH-0235</strain>
    </source>
</reference>
<evidence type="ECO:0000313" key="2">
    <source>
        <dbReference type="EMBL" id="KAH7304546.1"/>
    </source>
</evidence>
<dbReference type="Gene3D" id="1.25.40.10">
    <property type="entry name" value="Tetratricopeptide repeat domain"/>
    <property type="match status" value="1"/>
</dbReference>
<sequence length="79" mass="8773">KLFVQVMETHKTKLGQGHPDTLTSMNNLAYTLHGMGRVEKAINLMQTCVRIQQDKLGADHPHTQSSNSTLENWTLKAAG</sequence>
<dbReference type="InterPro" id="IPR011990">
    <property type="entry name" value="TPR-like_helical_dom_sf"/>
</dbReference>
<dbReference type="PANTHER" id="PTHR46082:SF11">
    <property type="entry name" value="AAA+ ATPASE DOMAIN-CONTAINING PROTEIN-RELATED"/>
    <property type="match status" value="1"/>
</dbReference>
<dbReference type="PANTHER" id="PTHR46082">
    <property type="entry name" value="ATP/GTP-BINDING PROTEIN-RELATED"/>
    <property type="match status" value="1"/>
</dbReference>
<name>A0A8K0SHV3_9HYPO</name>
<dbReference type="SUPFAM" id="SSF48452">
    <property type="entry name" value="TPR-like"/>
    <property type="match status" value="1"/>
</dbReference>
<accession>A0A8K0SHV3</accession>
<feature type="compositionally biased region" description="Polar residues" evidence="1">
    <location>
        <begin position="63"/>
        <end position="72"/>
    </location>
</feature>
<evidence type="ECO:0000313" key="3">
    <source>
        <dbReference type="Proteomes" id="UP000813444"/>
    </source>
</evidence>
<dbReference type="AlphaFoldDB" id="A0A8K0SHV3"/>
<evidence type="ECO:0008006" key="4">
    <source>
        <dbReference type="Google" id="ProtNLM"/>
    </source>
</evidence>
<dbReference type="Proteomes" id="UP000813444">
    <property type="component" value="Unassembled WGS sequence"/>
</dbReference>
<comment type="caution">
    <text evidence="2">The sequence shown here is derived from an EMBL/GenBank/DDBJ whole genome shotgun (WGS) entry which is preliminary data.</text>
</comment>
<dbReference type="Pfam" id="PF13374">
    <property type="entry name" value="TPR_10"/>
    <property type="match status" value="1"/>
</dbReference>
<dbReference type="EMBL" id="JAGPNK010000022">
    <property type="protein sequence ID" value="KAH7304546.1"/>
    <property type="molecule type" value="Genomic_DNA"/>
</dbReference>
<keyword evidence="3" id="KW-1185">Reference proteome</keyword>
<gene>
    <name evidence="2" type="ORF">B0I35DRAFT_362966</name>
</gene>
<feature type="region of interest" description="Disordered" evidence="1">
    <location>
        <begin position="57"/>
        <end position="79"/>
    </location>
</feature>
<proteinExistence type="predicted"/>
<feature type="non-terminal residue" evidence="2">
    <location>
        <position position="1"/>
    </location>
</feature>